<evidence type="ECO:0000313" key="1">
    <source>
        <dbReference type="EMBL" id="QPM89962.1"/>
    </source>
</evidence>
<dbReference type="PANTHER" id="PTHR36057">
    <property type="match status" value="1"/>
</dbReference>
<accession>A0A418SC34</accession>
<proteinExistence type="predicted"/>
<dbReference type="SUPFAM" id="SSF52833">
    <property type="entry name" value="Thioredoxin-like"/>
    <property type="match status" value="1"/>
</dbReference>
<reference evidence="1 2" key="1">
    <citation type="submission" date="2020-08" db="EMBL/GenBank/DDBJ databases">
        <title>Genome sequence of Rhodobacteraceae bacterium Lw-13e.</title>
        <authorList>
            <person name="Poehlein A."/>
            <person name="Wolter L."/>
            <person name="Daniel R."/>
            <person name="Brinkhoff T."/>
        </authorList>
    </citation>
    <scope>NUCLEOTIDE SEQUENCE [LARGE SCALE GENOMIC DNA]</scope>
    <source>
        <strain evidence="1 2">Lw-13e</strain>
    </source>
</reference>
<dbReference type="Pfam" id="PF06764">
    <property type="entry name" value="DUF1223"/>
    <property type="match status" value="1"/>
</dbReference>
<keyword evidence="2" id="KW-1185">Reference proteome</keyword>
<gene>
    <name evidence="1" type="ORF">PSAL_011930</name>
</gene>
<dbReference type="KEGG" id="palw:PSAL_011930"/>
<dbReference type="InterPro" id="IPR010634">
    <property type="entry name" value="DUF1223"/>
</dbReference>
<dbReference type="EMBL" id="CP060436">
    <property type="protein sequence ID" value="QPM89962.1"/>
    <property type="molecule type" value="Genomic_DNA"/>
</dbReference>
<dbReference type="InterPro" id="IPR036249">
    <property type="entry name" value="Thioredoxin-like_sf"/>
</dbReference>
<dbReference type="OrthoDB" id="9808254at2"/>
<protein>
    <recommendedName>
        <fullName evidence="3">DUF1223 domain-containing protein</fullName>
    </recommendedName>
</protein>
<dbReference type="Proteomes" id="UP000283786">
    <property type="component" value="Chromosome"/>
</dbReference>
<dbReference type="PANTHER" id="PTHR36057:SF1">
    <property type="entry name" value="LIPOPROTEIN LIPID ATTACHMENT SITE-LIKE PROTEIN, PUTATIVE (DUF1223)-RELATED"/>
    <property type="match status" value="1"/>
</dbReference>
<dbReference type="RefSeq" id="WP_119840802.1">
    <property type="nucleotide sequence ID" value="NZ_CP060436.1"/>
</dbReference>
<name>A0A418SC34_9RHOB</name>
<organism evidence="1 2">
    <name type="scientific">Pseudooceanicola algae</name>
    <dbReference type="NCBI Taxonomy" id="1537215"/>
    <lineage>
        <taxon>Bacteria</taxon>
        <taxon>Pseudomonadati</taxon>
        <taxon>Pseudomonadota</taxon>
        <taxon>Alphaproteobacteria</taxon>
        <taxon>Rhodobacterales</taxon>
        <taxon>Paracoccaceae</taxon>
        <taxon>Pseudooceanicola</taxon>
    </lineage>
</organism>
<evidence type="ECO:0008006" key="3">
    <source>
        <dbReference type="Google" id="ProtNLM"/>
    </source>
</evidence>
<sequence length="281" mass="29613">MIGRRKALLMAGLLAALPLWSAGAADAQTAGASVPDDVWSTNAPVQTTSPVVVELFTSQGCSSCPPADALMAQLASRTDVLPLAMHVDYWDYLGWKDSLANPAFTHRQKAYAQARGKRMIYTPQMIVGGASFVKGTHPMQLAEFITLHRSLPDAFALQIRAEADGGLHLVAAAREGSAPLVAGNEAPQGGPVVSRNATGPAEPLLIQLIQYLPSKTVQIERGENAGTEVTYVNIVSSWTNLGEWDGTGVLDIGFQPGSDLPGAVLLQRANHGSIAGAIRLP</sequence>
<evidence type="ECO:0000313" key="2">
    <source>
        <dbReference type="Proteomes" id="UP000283786"/>
    </source>
</evidence>
<dbReference type="AlphaFoldDB" id="A0A418SC34"/>